<dbReference type="InterPro" id="IPR024926">
    <property type="entry name" value="NOG1"/>
</dbReference>
<feature type="domain" description="OBG-type G" evidence="9">
    <location>
        <begin position="169"/>
        <end position="341"/>
    </location>
</feature>
<dbReference type="GO" id="GO:1902626">
    <property type="term" value="P:assembly of large subunit precursor of preribosome"/>
    <property type="evidence" value="ECO:0007669"/>
    <property type="project" value="UniProtKB-ARBA"/>
</dbReference>
<evidence type="ECO:0000256" key="7">
    <source>
        <dbReference type="PIRNR" id="PIRNR038919"/>
    </source>
</evidence>
<keyword evidence="5" id="KW-0342">GTP-binding</keyword>
<proteinExistence type="inferred from homology"/>
<dbReference type="PRINTS" id="PR00326">
    <property type="entry name" value="GTP1OBG"/>
</dbReference>
<name>A0AAE9WBX5_9SCHI</name>
<dbReference type="EMBL" id="CP115611">
    <property type="protein sequence ID" value="WBW73000.1"/>
    <property type="molecule type" value="Genomic_DNA"/>
</dbReference>
<evidence type="ECO:0000256" key="8">
    <source>
        <dbReference type="SAM" id="MobiDB-lite"/>
    </source>
</evidence>
<gene>
    <name evidence="10" type="primary">nog1</name>
    <name evidence="10" type="ORF">SOMG_01314</name>
</gene>
<evidence type="ECO:0000313" key="11">
    <source>
        <dbReference type="Proteomes" id="UP001212411"/>
    </source>
</evidence>
<dbReference type="Gene3D" id="1.20.120.1190">
    <property type="match status" value="1"/>
</dbReference>
<dbReference type="InterPro" id="IPR027417">
    <property type="entry name" value="P-loop_NTPase"/>
</dbReference>
<dbReference type="PIRSF" id="PIRSF038919">
    <property type="entry name" value="NOG1"/>
    <property type="match status" value="1"/>
</dbReference>
<dbReference type="Pfam" id="PF06858">
    <property type="entry name" value="NOG1"/>
    <property type="match status" value="1"/>
</dbReference>
<keyword evidence="3 7" id="KW-0690">Ribosome biogenesis</keyword>
<dbReference type="InterPro" id="IPR006073">
    <property type="entry name" value="GTP-bd"/>
</dbReference>
<dbReference type="GO" id="GO:0005730">
    <property type="term" value="C:nucleolus"/>
    <property type="evidence" value="ECO:0007669"/>
    <property type="project" value="UniProtKB-SubCell"/>
</dbReference>
<dbReference type="KEGG" id="som:SOMG_01314"/>
<dbReference type="GeneID" id="80874796"/>
<dbReference type="InterPro" id="IPR031167">
    <property type="entry name" value="G_OBG"/>
</dbReference>
<keyword evidence="4" id="KW-0547">Nucleotide-binding</keyword>
<protein>
    <recommendedName>
        <fullName evidence="7">Nucleolar GTP-binding protein 1</fullName>
    </recommendedName>
</protein>
<dbReference type="FunFam" id="1.20.120.1190:FF:000001">
    <property type="entry name" value="Nucleolar GTP-binding protein 1"/>
    <property type="match status" value="1"/>
</dbReference>
<feature type="compositionally biased region" description="Low complexity" evidence="8">
    <location>
        <begin position="547"/>
        <end position="556"/>
    </location>
</feature>
<sequence>MATAVFKNISPIPDVNTFLDVVLSRTQRKTPTVIRSGFKISRIRGFYGRKVKFTQDTCTEKLDGILQEFPRLDDIHPFHADLLNILYDRDHLKIALSQLSTAKHLIENVARDYIRLLKYGDSLYRCKQLKRAALGRMATIIKRQKSSLGFLEQVRQHMSRLPSIDPNTRTLLVCGYPNVGKSSFMNKITRAEVDVQPYAFTTKSLFVGHFDYKYLRWQVIDTPGILDHPLEQMNTIEMQSITAMAHLRSAVLYFMDLSEMCGYSIAAQVNLYHSIKPLFANKLTLLVVNKVDVTKPEDLDPKSQEMIQSILADGNVQMVQTSCVSDTGVMDVRNNACEALLAARVEQKLKGSRVNNVLNRIHLAEPAARDSVNRPAVIPDAVKNRRAYDEKDPARRILARDIEAANGGAGAFNVNLRDKYLLSNPEWKYDRAPELLDGKNVADYIDPEIEAKLAAMEEEEERVENEGYYNSDEDVPDENEEHVLTAADKIREKNKLIRIAARNKKIKNRPMLPRTAGVRTLDQLESSLENAGLPSDAIGERARSRARSGAAQESARLSGADIVMQEGPEVRAKSVAPRSQSNRREAGLHSEGGRSYAERLNRVKQVQRNRLARASESDRHTTTSKPKHLFSGKRGMGKTDRR</sequence>
<dbReference type="AlphaFoldDB" id="A0AAE9WBX5"/>
<dbReference type="FunFam" id="3.40.50.300:FF:000496">
    <property type="entry name" value="Nucleolar GTP-binding protein 1"/>
    <property type="match status" value="1"/>
</dbReference>
<feature type="compositionally biased region" description="Basic and acidic residues" evidence="8">
    <location>
        <begin position="582"/>
        <end position="601"/>
    </location>
</feature>
<dbReference type="Pfam" id="PF17835">
    <property type="entry name" value="NOG1_N"/>
    <property type="match status" value="1"/>
</dbReference>
<dbReference type="CDD" id="cd01897">
    <property type="entry name" value="NOG"/>
    <property type="match status" value="1"/>
</dbReference>
<dbReference type="InterPro" id="IPR012973">
    <property type="entry name" value="NOG_C"/>
</dbReference>
<dbReference type="InterPro" id="IPR041623">
    <property type="entry name" value="NOG1_N"/>
</dbReference>
<comment type="function">
    <text evidence="1 7">Involved in the biogenesis of the 60S ribosomal subunit.</text>
</comment>
<evidence type="ECO:0000256" key="5">
    <source>
        <dbReference type="ARBA" id="ARBA00023134"/>
    </source>
</evidence>
<dbReference type="PROSITE" id="PS51710">
    <property type="entry name" value="G_OBG"/>
    <property type="match status" value="1"/>
</dbReference>
<evidence type="ECO:0000313" key="10">
    <source>
        <dbReference type="EMBL" id="WBW73000.1"/>
    </source>
</evidence>
<dbReference type="Gene3D" id="3.40.50.300">
    <property type="entry name" value="P-loop containing nucleotide triphosphate hydrolases"/>
    <property type="match status" value="1"/>
</dbReference>
<reference evidence="10 11" key="1">
    <citation type="journal article" date="2023" name="G3 (Bethesda)">
        <title>A high-quality reference genome for the fission yeast Schizosaccharomyces osmophilus.</title>
        <authorList>
            <person name="Jia G.S."/>
            <person name="Zhang W.C."/>
            <person name="Liang Y."/>
            <person name="Liu X.H."/>
            <person name="Rhind N."/>
            <person name="Pidoux A."/>
            <person name="Brysch-Herzberg M."/>
            <person name="Du L.L."/>
        </authorList>
    </citation>
    <scope>NUCLEOTIDE SEQUENCE [LARGE SCALE GENOMIC DNA]</scope>
    <source>
        <strain evidence="10 11">CBS 15793</strain>
    </source>
</reference>
<keyword evidence="6 7" id="KW-0539">Nucleus</keyword>
<feature type="region of interest" description="Disordered" evidence="8">
    <location>
        <begin position="532"/>
        <end position="642"/>
    </location>
</feature>
<evidence type="ECO:0000256" key="4">
    <source>
        <dbReference type="ARBA" id="ARBA00022741"/>
    </source>
</evidence>
<evidence type="ECO:0000256" key="2">
    <source>
        <dbReference type="ARBA" id="ARBA00004604"/>
    </source>
</evidence>
<dbReference type="SUPFAM" id="SSF52540">
    <property type="entry name" value="P-loop containing nucleoside triphosphate hydrolases"/>
    <property type="match status" value="1"/>
</dbReference>
<dbReference type="GO" id="GO:0005525">
    <property type="term" value="F:GTP binding"/>
    <property type="evidence" value="ECO:0007669"/>
    <property type="project" value="UniProtKB-KW"/>
</dbReference>
<evidence type="ECO:0000256" key="3">
    <source>
        <dbReference type="ARBA" id="ARBA00022517"/>
    </source>
</evidence>
<dbReference type="RefSeq" id="XP_056037243.1">
    <property type="nucleotide sequence ID" value="XM_056180107.1"/>
</dbReference>
<organism evidence="10 11">
    <name type="scientific">Schizosaccharomyces osmophilus</name>
    <dbReference type="NCBI Taxonomy" id="2545709"/>
    <lineage>
        <taxon>Eukaryota</taxon>
        <taxon>Fungi</taxon>
        <taxon>Dikarya</taxon>
        <taxon>Ascomycota</taxon>
        <taxon>Taphrinomycotina</taxon>
        <taxon>Schizosaccharomycetes</taxon>
        <taxon>Schizosaccharomycetales</taxon>
        <taxon>Schizosaccharomycetaceae</taxon>
        <taxon>Schizosaccharomyces</taxon>
    </lineage>
</organism>
<accession>A0AAE9WBX5</accession>
<comment type="similarity">
    <text evidence="7">Belongs to the TRAFAC class OBG-HflX-like GTPase superfamily. OBG GTPase family. NOG subfamily.</text>
</comment>
<evidence type="ECO:0000259" key="9">
    <source>
        <dbReference type="PROSITE" id="PS51710"/>
    </source>
</evidence>
<dbReference type="Pfam" id="PF08155">
    <property type="entry name" value="NOGCT"/>
    <property type="match status" value="1"/>
</dbReference>
<comment type="subcellular location">
    <subcellularLocation>
        <location evidence="2 7">Nucleus</location>
        <location evidence="2 7">Nucleolus</location>
    </subcellularLocation>
</comment>
<dbReference type="InterPro" id="IPR010674">
    <property type="entry name" value="NOG1_Rossman_fold_dom"/>
</dbReference>
<dbReference type="Proteomes" id="UP001212411">
    <property type="component" value="Chromosome 1"/>
</dbReference>
<evidence type="ECO:0000256" key="1">
    <source>
        <dbReference type="ARBA" id="ARBA00002889"/>
    </source>
</evidence>
<evidence type="ECO:0000256" key="6">
    <source>
        <dbReference type="ARBA" id="ARBA00023242"/>
    </source>
</evidence>
<dbReference type="PANTHER" id="PTHR45759">
    <property type="entry name" value="NUCLEOLAR GTP-BINDING PROTEIN 1"/>
    <property type="match status" value="1"/>
</dbReference>
<keyword evidence="11" id="KW-1185">Reference proteome</keyword>